<accession>A0A559IZZ7</accession>
<sequence>MTRYASDQNRKASQEICATPFGDTLLIGAGPAAIHAAVQLSRGCSSKLGLLNREGPHAARLLQALEQSQQRISSRLQDEQLQHLEGTVQLDHFYAGYMGLEAHGSWETIIICTPCDSYRDVIRQLKLERLPFVNTIILLSPSLGSNLLVNSELPIDRGIDVISLSTYFAATKFDSVSITAAYTKAMKKKVYVASNQANSLSIEPLRQFISSMGIQCEKVSNPLEAESRSITMYVHSPLFINEFSLDQILSHSQEPSKKWMYKLYPEGPITSQVIHVMAELWREISRFLVKCGSKPINLLQFMNDDNYPVREESLSRYEIEHFAELEPIHQEYLLYIRYSSLLIDPFSSIDEKGKYFDFSAVPYKQVYQDGCGRWLIPRIPFEDYRRLKVLYGVAELMKVNMPQTLQLIRLFEQRLRQFIAEKGVSAIHPDMLNDTTSEDIDAIYRAWECTT</sequence>
<protein>
    <submittedName>
        <fullName evidence="1">DUF2338 family protein</fullName>
    </submittedName>
</protein>
<comment type="caution">
    <text evidence="1">The sequence shown here is derived from an EMBL/GenBank/DDBJ whole genome shotgun (WGS) entry which is preliminary data.</text>
</comment>
<gene>
    <name evidence="1" type="ORF">FPZ44_09050</name>
</gene>
<reference evidence="1 2" key="1">
    <citation type="submission" date="2019-07" db="EMBL/GenBank/DDBJ databases">
        <authorList>
            <person name="Kim J."/>
        </authorList>
    </citation>
    <scope>NUCLEOTIDE SEQUENCE [LARGE SCALE GENOMIC DNA]</scope>
    <source>
        <strain evidence="1 2">N4</strain>
    </source>
</reference>
<dbReference type="OrthoDB" id="3652431at2"/>
<dbReference type="InterPro" id="IPR016935">
    <property type="entry name" value="Opine_metallophore_DH"/>
</dbReference>
<dbReference type="Pfam" id="PF10100">
    <property type="entry name" value="Staph_opine_DH"/>
    <property type="match status" value="1"/>
</dbReference>
<proteinExistence type="predicted"/>
<evidence type="ECO:0000313" key="1">
    <source>
        <dbReference type="EMBL" id="TVX93191.1"/>
    </source>
</evidence>
<dbReference type="EMBL" id="VNJK01000001">
    <property type="protein sequence ID" value="TVX93191.1"/>
    <property type="molecule type" value="Genomic_DNA"/>
</dbReference>
<name>A0A559IZZ7_9BACL</name>
<evidence type="ECO:0000313" key="2">
    <source>
        <dbReference type="Proteomes" id="UP000318102"/>
    </source>
</evidence>
<dbReference type="AlphaFoldDB" id="A0A559IZZ7"/>
<keyword evidence="2" id="KW-1185">Reference proteome</keyword>
<dbReference type="Proteomes" id="UP000318102">
    <property type="component" value="Unassembled WGS sequence"/>
</dbReference>
<organism evidence="1 2">
    <name type="scientific">Paenibacillus agilis</name>
    <dbReference type="NCBI Taxonomy" id="3020863"/>
    <lineage>
        <taxon>Bacteria</taxon>
        <taxon>Bacillati</taxon>
        <taxon>Bacillota</taxon>
        <taxon>Bacilli</taxon>
        <taxon>Bacillales</taxon>
        <taxon>Paenibacillaceae</taxon>
        <taxon>Paenibacillus</taxon>
    </lineage>
</organism>
<dbReference type="RefSeq" id="WP_144989431.1">
    <property type="nucleotide sequence ID" value="NZ_VNJK01000001.1"/>
</dbReference>